<evidence type="ECO:0000313" key="1">
    <source>
        <dbReference type="EMBL" id="PJE63119.1"/>
    </source>
</evidence>
<dbReference type="Proteomes" id="UP000229554">
    <property type="component" value="Unassembled WGS sequence"/>
</dbReference>
<gene>
    <name evidence="1" type="ORF">COU88_01235</name>
</gene>
<dbReference type="NCBIfam" id="TIGR01509">
    <property type="entry name" value="HAD-SF-IA-v3"/>
    <property type="match status" value="1"/>
</dbReference>
<evidence type="ECO:0000313" key="2">
    <source>
        <dbReference type="Proteomes" id="UP000229554"/>
    </source>
</evidence>
<dbReference type="PANTHER" id="PTHR43611">
    <property type="entry name" value="ALPHA-D-GLUCOSE 1-PHOSPHATE PHOSPHATASE"/>
    <property type="match status" value="1"/>
</dbReference>
<comment type="caution">
    <text evidence="1">The sequence shown here is derived from an EMBL/GenBank/DDBJ whole genome shotgun (WGS) entry which is preliminary data.</text>
</comment>
<accession>A0A2M8KT73</accession>
<dbReference type="SUPFAM" id="SSF56784">
    <property type="entry name" value="HAD-like"/>
    <property type="match status" value="1"/>
</dbReference>
<protein>
    <submittedName>
        <fullName evidence="1">Uncharacterized protein</fullName>
    </submittedName>
</protein>
<dbReference type="EMBL" id="PFED01000049">
    <property type="protein sequence ID" value="PJE63119.1"/>
    <property type="molecule type" value="Genomic_DNA"/>
</dbReference>
<name>A0A2M8KT73_9BACT</name>
<dbReference type="Gene3D" id="3.40.50.1000">
    <property type="entry name" value="HAD superfamily/HAD-like"/>
    <property type="match status" value="1"/>
</dbReference>
<sequence length="158" mass="17965">MITTLITDFSKVLLFVKDKAFGGKLNALNKRLTEEMGDYPFFDYFRLNTELLDFYSLLKKRHSISLHIFTTGTIQEKARLQPFLQPLFSTVFSANSMGVSKEEPQSYVELAKKIGAKPQEVIYVDDQQANCDAAKKAGINTVLYSNNETVQKEILQLL</sequence>
<dbReference type="InterPro" id="IPR006439">
    <property type="entry name" value="HAD-SF_hydro_IA"/>
</dbReference>
<dbReference type="InterPro" id="IPR036412">
    <property type="entry name" value="HAD-like_sf"/>
</dbReference>
<dbReference type="AlphaFoldDB" id="A0A2M8KT73"/>
<dbReference type="Pfam" id="PF00702">
    <property type="entry name" value="Hydrolase"/>
    <property type="match status" value="1"/>
</dbReference>
<organism evidence="1 2">
    <name type="scientific">Candidatus Roizmanbacteria bacterium CG10_big_fil_rev_8_21_14_0_10_39_6</name>
    <dbReference type="NCBI Taxonomy" id="1974853"/>
    <lineage>
        <taxon>Bacteria</taxon>
        <taxon>Candidatus Roizmaniibacteriota</taxon>
    </lineage>
</organism>
<reference evidence="2" key="1">
    <citation type="submission" date="2017-09" db="EMBL/GenBank/DDBJ databases">
        <title>Depth-based differentiation of microbial function through sediment-hosted aquifers and enrichment of novel symbionts in the deep terrestrial subsurface.</title>
        <authorList>
            <person name="Probst A.J."/>
            <person name="Ladd B."/>
            <person name="Jarett J.K."/>
            <person name="Geller-Mcgrath D.E."/>
            <person name="Sieber C.M.K."/>
            <person name="Emerson J.B."/>
            <person name="Anantharaman K."/>
            <person name="Thomas B.C."/>
            <person name="Malmstrom R."/>
            <person name="Stieglmeier M."/>
            <person name="Klingl A."/>
            <person name="Woyke T."/>
            <person name="Ryan C.M."/>
            <person name="Banfield J.F."/>
        </authorList>
    </citation>
    <scope>NUCLEOTIDE SEQUENCE [LARGE SCALE GENOMIC DNA]</scope>
</reference>
<proteinExistence type="predicted"/>
<dbReference type="InterPro" id="IPR023214">
    <property type="entry name" value="HAD_sf"/>
</dbReference>
<dbReference type="PANTHER" id="PTHR43611:SF3">
    <property type="entry name" value="FLAVIN MONONUCLEOTIDE HYDROLASE 1, CHLOROPLATIC"/>
    <property type="match status" value="1"/>
</dbReference>